<protein>
    <submittedName>
        <fullName evidence="2">p7</fullName>
    </submittedName>
</protein>
<accession>M1JAW7</accession>
<dbReference type="EMBL" id="JX000025">
    <property type="protein sequence ID" value="AGE82892.1"/>
    <property type="molecule type" value="Genomic_RNA"/>
</dbReference>
<keyword evidence="3" id="KW-1185">Reference proteome</keyword>
<evidence type="ECO:0000256" key="1">
    <source>
        <dbReference type="SAM" id="Phobius"/>
    </source>
</evidence>
<organism evidence="2 3">
    <name type="scientific">Citrus leprosis virus C2</name>
    <dbReference type="NCBI Taxonomy" id="2052685"/>
    <lineage>
        <taxon>Viruses</taxon>
        <taxon>Riboviria</taxon>
        <taxon>Orthornavirae</taxon>
        <taxon>Kitrinoviricota</taxon>
        <taxon>Alsuviricetes</taxon>
        <taxon>Martellivirales</taxon>
        <taxon>Kitaviridae</taxon>
        <taxon>Cilevirus</taxon>
        <taxon>Cilevirus colombiaense</taxon>
    </lineage>
</organism>
<name>M1JAW7_9VIRU</name>
<proteinExistence type="predicted"/>
<evidence type="ECO:0000313" key="3">
    <source>
        <dbReference type="Proteomes" id="UP000234910"/>
    </source>
</evidence>
<sequence>MINMNEMALIFIGSYSYASARTVFGGTWNAHTFEARSFEFIIIVVFIHVTILFYLSFTILGMDKTIL</sequence>
<dbReference type="KEGG" id="vg:37619326"/>
<dbReference type="GeneID" id="37619326"/>
<dbReference type="RefSeq" id="YP_009508073.1">
    <property type="nucleotide sequence ID" value="NC_038849.1"/>
</dbReference>
<keyword evidence="1" id="KW-0472">Membrane</keyword>
<keyword evidence="1" id="KW-1133">Transmembrane helix</keyword>
<keyword evidence="1" id="KW-0812">Transmembrane</keyword>
<dbReference type="Proteomes" id="UP000234910">
    <property type="component" value="Genome"/>
</dbReference>
<feature type="transmembrane region" description="Helical" evidence="1">
    <location>
        <begin position="40"/>
        <end position="62"/>
    </location>
</feature>
<evidence type="ECO:0000313" key="2">
    <source>
        <dbReference type="EMBL" id="AGE82892.1"/>
    </source>
</evidence>
<reference evidence="2 3" key="1">
    <citation type="journal article" date="2013" name="Phytopathology">
        <title>A novel virus of the genus Cilevirus causing symptoms similar to citrus leprosis.</title>
        <authorList>
            <person name="Roy A."/>
            <person name="Choudhary N."/>
            <person name="Guillermo L.M."/>
            <person name="Shao J."/>
            <person name="Govindarajulu A."/>
            <person name="Achor D."/>
            <person name="Wei G."/>
            <person name="Picton D.D."/>
            <person name="Levy L."/>
            <person name="Nakhla M.K."/>
            <person name="Hartung J.S."/>
            <person name="Brlansky R.H."/>
        </authorList>
    </citation>
    <scope>NUCLEOTIDE SEQUENCE [LARGE SCALE GENOMIC DNA]</scope>
    <source>
        <strain evidence="2">L147V1</strain>
    </source>
</reference>